<dbReference type="Proteomes" id="UP000031737">
    <property type="component" value="Unassembled WGS sequence"/>
</dbReference>
<comment type="caution">
    <text evidence="2">The sequence shown here is derived from an EMBL/GenBank/DDBJ whole genome shotgun (WGS) entry which is preliminary data.</text>
</comment>
<dbReference type="OrthoDB" id="10504705at2759"/>
<feature type="region of interest" description="Disordered" evidence="1">
    <location>
        <begin position="65"/>
        <end position="84"/>
    </location>
</feature>
<protein>
    <submittedName>
        <fullName evidence="2">Uncharacterized protein</fullName>
    </submittedName>
</protein>
<feature type="region of interest" description="Disordered" evidence="1">
    <location>
        <begin position="243"/>
        <end position="274"/>
    </location>
</feature>
<name>A0A061J148_TRYRA</name>
<organism evidence="2 3">
    <name type="scientific">Trypanosoma rangeli SC58</name>
    <dbReference type="NCBI Taxonomy" id="429131"/>
    <lineage>
        <taxon>Eukaryota</taxon>
        <taxon>Discoba</taxon>
        <taxon>Euglenozoa</taxon>
        <taxon>Kinetoplastea</taxon>
        <taxon>Metakinetoplastina</taxon>
        <taxon>Trypanosomatida</taxon>
        <taxon>Trypanosomatidae</taxon>
        <taxon>Trypanosoma</taxon>
        <taxon>Herpetosoma</taxon>
    </lineage>
</organism>
<evidence type="ECO:0000313" key="2">
    <source>
        <dbReference type="EMBL" id="ESL08654.1"/>
    </source>
</evidence>
<keyword evidence="3" id="KW-1185">Reference proteome</keyword>
<evidence type="ECO:0000256" key="1">
    <source>
        <dbReference type="SAM" id="MobiDB-lite"/>
    </source>
</evidence>
<proteinExistence type="predicted"/>
<reference evidence="2 3" key="1">
    <citation type="submission" date="2013-07" db="EMBL/GenBank/DDBJ databases">
        <authorList>
            <person name="Stoco P.H."/>
            <person name="Wagner G."/>
            <person name="Gerber A."/>
            <person name="Zaha A."/>
            <person name="Thompson C."/>
            <person name="Bartholomeu D.C."/>
            <person name="Luckemeyer D.D."/>
            <person name="Bahia D."/>
            <person name="Loreto E."/>
            <person name="Prestes E.B."/>
            <person name="Lima F.M."/>
            <person name="Rodrigues-Luiz G."/>
            <person name="Vallejo G.A."/>
            <person name="Filho J.F."/>
            <person name="Monteiro K.M."/>
            <person name="Tyler K.M."/>
            <person name="de Almeida L.G."/>
            <person name="Ortiz M.F."/>
            <person name="Siervo M.A."/>
            <person name="de Moraes M.H."/>
            <person name="Cunha O.L."/>
            <person name="Mendonca-Neto R."/>
            <person name="Silva R."/>
            <person name="Teixeira S.M."/>
            <person name="Murta S.M."/>
            <person name="Sincero T.C."/>
            <person name="Mendes T.A."/>
            <person name="Urmenyi T.P."/>
            <person name="Silva V.G."/>
            <person name="da Rocha W.D."/>
            <person name="Andersson B."/>
            <person name="Romanha A.J."/>
            <person name="Steindel M."/>
            <person name="de Vasconcelos A.T."/>
            <person name="Grisard E.C."/>
        </authorList>
    </citation>
    <scope>NUCLEOTIDE SEQUENCE [LARGE SCALE GENOMIC DNA]</scope>
    <source>
        <strain evidence="2 3">SC58</strain>
    </source>
</reference>
<sequence length="306" mass="33971">MEKRESTCLRSSTLGPQRDNFLSTFTPTPDSFALDNRYIAFMGCSIDNPRAGAAGGSVLQEAPLHSPGTLPVRPPQKRETQARHPHYDSSFMRRGFTQLLERTYRRLSSSRFSAPRPSKLGMKNMFLVEDLQAVPEEASSDALSSPARMLPTRSHHSSRQSSPPRQRRFAVAPHVKSPSPAPPTRETEENARFVPSSGTLAEVDPYPSSSNSPVARKGVVSFGRELASLLRTVMGLLERMKEVRPREKEAPGRSSPRQATAEFLPPKSSECQEDEVDVVDSVMAIRNLVERVEREFVSLKSQIGVQ</sequence>
<accession>A0A061J148</accession>
<dbReference type="AlphaFoldDB" id="A0A061J148"/>
<feature type="region of interest" description="Disordered" evidence="1">
    <location>
        <begin position="137"/>
        <end position="215"/>
    </location>
</feature>
<evidence type="ECO:0000313" key="3">
    <source>
        <dbReference type="Proteomes" id="UP000031737"/>
    </source>
</evidence>
<dbReference type="VEuPathDB" id="TriTrypDB:TRSC58_03640"/>
<dbReference type="EMBL" id="AUPL01003640">
    <property type="protein sequence ID" value="ESL08654.1"/>
    <property type="molecule type" value="Genomic_DNA"/>
</dbReference>
<gene>
    <name evidence="2" type="ORF">TRSC58_03640</name>
</gene>